<reference evidence="1 2" key="1">
    <citation type="submission" date="2023-01" db="EMBL/GenBank/DDBJ databases">
        <title>Analysis of 21 Apiospora genomes using comparative genomics revels a genus with tremendous synthesis potential of carbohydrate active enzymes and secondary metabolites.</title>
        <authorList>
            <person name="Sorensen T."/>
        </authorList>
    </citation>
    <scope>NUCLEOTIDE SEQUENCE [LARGE SCALE GENOMIC DNA]</scope>
    <source>
        <strain evidence="1 2">CBS 33761</strain>
    </source>
</reference>
<proteinExistence type="predicted"/>
<sequence>MIRRYMLTRIVDAQEEKIQFLGNVLRQLISDCNEAVIRLNRDLQLLRTNFDSLREDLNSHKSVFDGVLAGLSSLRDAVKENQQPTGDIPNTTALWKQISSAERKLLGTQQEFDGSASSAGQNFAWEMDSVRGELARFQEELHDLKGQIGDRGSLSQENALMGDSFAGETHLLRMEVA</sequence>
<keyword evidence="2" id="KW-1185">Reference proteome</keyword>
<evidence type="ECO:0000313" key="2">
    <source>
        <dbReference type="Proteomes" id="UP001444661"/>
    </source>
</evidence>
<name>A0ABR1UCY9_9PEZI</name>
<comment type="caution">
    <text evidence="1">The sequence shown here is derived from an EMBL/GenBank/DDBJ whole genome shotgun (WGS) entry which is preliminary data.</text>
</comment>
<dbReference type="Proteomes" id="UP001444661">
    <property type="component" value="Unassembled WGS sequence"/>
</dbReference>
<organism evidence="1 2">
    <name type="scientific">Apiospora rasikravindrae</name>
    <dbReference type="NCBI Taxonomy" id="990691"/>
    <lineage>
        <taxon>Eukaryota</taxon>
        <taxon>Fungi</taxon>
        <taxon>Dikarya</taxon>
        <taxon>Ascomycota</taxon>
        <taxon>Pezizomycotina</taxon>
        <taxon>Sordariomycetes</taxon>
        <taxon>Xylariomycetidae</taxon>
        <taxon>Amphisphaeriales</taxon>
        <taxon>Apiosporaceae</taxon>
        <taxon>Apiospora</taxon>
    </lineage>
</organism>
<dbReference type="EMBL" id="JAQQWK010000001">
    <property type="protein sequence ID" value="KAK8056031.1"/>
    <property type="molecule type" value="Genomic_DNA"/>
</dbReference>
<evidence type="ECO:0000313" key="1">
    <source>
        <dbReference type="EMBL" id="KAK8056031.1"/>
    </source>
</evidence>
<protein>
    <submittedName>
        <fullName evidence="1">Uncharacterized protein</fullName>
    </submittedName>
</protein>
<accession>A0ABR1UCY9</accession>
<gene>
    <name evidence="1" type="ORF">PG993_001258</name>
</gene>